<dbReference type="AlphaFoldDB" id="A0AAV0WQG4"/>
<gene>
    <name evidence="1" type="ORF">MEUPH1_LOCUS13686</name>
</gene>
<name>A0AAV0WQG4_9HEMI</name>
<sequence>MGATARQGLLALRGHNEKQESSNKGNFLELCELFCKFDLNFNVKYHAYLSYTSHDIQNEIVNIVSNSTIKVIKNENLKCGKYSLMSDEAYSFKEEQLSFVCEIL</sequence>
<keyword evidence="2" id="KW-1185">Reference proteome</keyword>
<proteinExistence type="predicted"/>
<dbReference type="Proteomes" id="UP001160148">
    <property type="component" value="Unassembled WGS sequence"/>
</dbReference>
<comment type="caution">
    <text evidence="1">The sequence shown here is derived from an EMBL/GenBank/DDBJ whole genome shotgun (WGS) entry which is preliminary data.</text>
</comment>
<protein>
    <recommendedName>
        <fullName evidence="3">DUF4371 domain-containing protein</fullName>
    </recommendedName>
</protein>
<evidence type="ECO:0000313" key="2">
    <source>
        <dbReference type="Proteomes" id="UP001160148"/>
    </source>
</evidence>
<evidence type="ECO:0000313" key="1">
    <source>
        <dbReference type="EMBL" id="CAI6358135.1"/>
    </source>
</evidence>
<dbReference type="EMBL" id="CARXXK010000002">
    <property type="protein sequence ID" value="CAI6358135.1"/>
    <property type="molecule type" value="Genomic_DNA"/>
</dbReference>
<dbReference type="PANTHER" id="PTHR45749:SF21">
    <property type="entry name" value="DUF4371 DOMAIN-CONTAINING PROTEIN"/>
    <property type="match status" value="1"/>
</dbReference>
<dbReference type="PANTHER" id="PTHR45749">
    <property type="match status" value="1"/>
</dbReference>
<organism evidence="1 2">
    <name type="scientific">Macrosiphum euphorbiae</name>
    <name type="common">potato aphid</name>
    <dbReference type="NCBI Taxonomy" id="13131"/>
    <lineage>
        <taxon>Eukaryota</taxon>
        <taxon>Metazoa</taxon>
        <taxon>Ecdysozoa</taxon>
        <taxon>Arthropoda</taxon>
        <taxon>Hexapoda</taxon>
        <taxon>Insecta</taxon>
        <taxon>Pterygota</taxon>
        <taxon>Neoptera</taxon>
        <taxon>Paraneoptera</taxon>
        <taxon>Hemiptera</taxon>
        <taxon>Sternorrhyncha</taxon>
        <taxon>Aphidomorpha</taxon>
        <taxon>Aphidoidea</taxon>
        <taxon>Aphididae</taxon>
        <taxon>Macrosiphini</taxon>
        <taxon>Macrosiphum</taxon>
    </lineage>
</organism>
<reference evidence="1 2" key="1">
    <citation type="submission" date="2023-01" db="EMBL/GenBank/DDBJ databases">
        <authorList>
            <person name="Whitehead M."/>
        </authorList>
    </citation>
    <scope>NUCLEOTIDE SEQUENCE [LARGE SCALE GENOMIC DNA]</scope>
</reference>
<evidence type="ECO:0008006" key="3">
    <source>
        <dbReference type="Google" id="ProtNLM"/>
    </source>
</evidence>
<accession>A0AAV0WQG4</accession>